<evidence type="ECO:0000256" key="1">
    <source>
        <dbReference type="ARBA" id="ARBA00022723"/>
    </source>
</evidence>
<dbReference type="GO" id="GO:0050270">
    <property type="term" value="F:S-adenosylhomocysteine deaminase activity"/>
    <property type="evidence" value="ECO:0007669"/>
    <property type="project" value="UniProtKB-EC"/>
</dbReference>
<feature type="binding site" evidence="4">
    <location>
        <position position="184"/>
    </location>
    <ligand>
        <name>substrate</name>
    </ligand>
</feature>
<dbReference type="PANTHER" id="PTHR43794:SF11">
    <property type="entry name" value="AMIDOHYDROLASE-RELATED DOMAIN-CONTAINING PROTEIN"/>
    <property type="match status" value="1"/>
</dbReference>
<comment type="caution">
    <text evidence="6">The sequence shown here is derived from an EMBL/GenBank/DDBJ whole genome shotgun (WGS) entry which is preliminary data.</text>
</comment>
<dbReference type="Gene3D" id="2.30.40.10">
    <property type="entry name" value="Urease, subunit C, domain 1"/>
    <property type="match status" value="1"/>
</dbReference>
<evidence type="ECO:0000313" key="7">
    <source>
        <dbReference type="Proteomes" id="UP001223886"/>
    </source>
</evidence>
<comment type="caution">
    <text evidence="4">Lacks conserved residue(s) required for the propagation of feature annotation.</text>
</comment>
<dbReference type="EC" id="3.5.4.31" evidence="4"/>
<name>A0ABT9M3N8_9THEO</name>
<feature type="domain" description="Amidohydrolase-related" evidence="5">
    <location>
        <begin position="54"/>
        <end position="403"/>
    </location>
</feature>
<dbReference type="SUPFAM" id="SSF51556">
    <property type="entry name" value="Metallo-dependent hydrolases"/>
    <property type="match status" value="1"/>
</dbReference>
<evidence type="ECO:0000259" key="5">
    <source>
        <dbReference type="Pfam" id="PF01979"/>
    </source>
</evidence>
<feature type="binding site" evidence="4">
    <location>
        <position position="299"/>
    </location>
    <ligand>
        <name>Zn(2+)</name>
        <dbReference type="ChEBI" id="CHEBI:29105"/>
    </ligand>
</feature>
<evidence type="ECO:0000256" key="3">
    <source>
        <dbReference type="ARBA" id="ARBA00022833"/>
    </source>
</evidence>
<feature type="binding site" evidence="4">
    <location>
        <position position="63"/>
    </location>
    <ligand>
        <name>Zn(2+)</name>
        <dbReference type="ChEBI" id="CHEBI:29105"/>
    </ligand>
</feature>
<feature type="binding site" evidence="4">
    <location>
        <position position="214"/>
    </location>
    <ligand>
        <name>substrate</name>
    </ligand>
</feature>
<feature type="binding site" evidence="4">
    <location>
        <position position="144"/>
    </location>
    <ligand>
        <name>substrate</name>
    </ligand>
</feature>
<dbReference type="EC" id="3.5.4.28" evidence="4"/>
<organism evidence="6 7">
    <name type="scientific">Thermoanaerobacter pentosaceus</name>
    <dbReference type="NCBI Taxonomy" id="694059"/>
    <lineage>
        <taxon>Bacteria</taxon>
        <taxon>Bacillati</taxon>
        <taxon>Bacillota</taxon>
        <taxon>Clostridia</taxon>
        <taxon>Thermoanaerobacterales</taxon>
        <taxon>Thermoanaerobacteraceae</taxon>
        <taxon>Thermoanaerobacter</taxon>
    </lineage>
</organism>
<dbReference type="Gene3D" id="3.20.20.140">
    <property type="entry name" value="Metal-dependent hydrolases"/>
    <property type="match status" value="1"/>
</dbReference>
<comment type="catalytic activity">
    <reaction evidence="4">
        <text>S-methyl-5'-thioadenosine + H2O + H(+) = S-methyl-5'-thioinosine + NH4(+)</text>
        <dbReference type="Rhea" id="RHEA:25025"/>
        <dbReference type="ChEBI" id="CHEBI:15377"/>
        <dbReference type="ChEBI" id="CHEBI:15378"/>
        <dbReference type="ChEBI" id="CHEBI:17509"/>
        <dbReference type="ChEBI" id="CHEBI:28938"/>
        <dbReference type="ChEBI" id="CHEBI:48595"/>
        <dbReference type="EC" id="3.5.4.31"/>
    </reaction>
</comment>
<feature type="binding site" evidence="4">
    <location>
        <position position="65"/>
    </location>
    <ligand>
        <name>Zn(2+)</name>
        <dbReference type="ChEBI" id="CHEBI:29105"/>
    </ligand>
</feature>
<accession>A0ABT9M3N8</accession>
<comment type="similarity">
    <text evidence="4">Belongs to the metallo-dependent hydrolases superfamily. MTA/SAH deaminase family.</text>
</comment>
<keyword evidence="2 4" id="KW-0378">Hydrolase</keyword>
<dbReference type="SUPFAM" id="SSF51338">
    <property type="entry name" value="Composite domain of metallo-dependent hydrolases"/>
    <property type="match status" value="1"/>
</dbReference>
<keyword evidence="1 4" id="KW-0479">Metal-binding</keyword>
<dbReference type="HAMAP" id="MF_01281">
    <property type="entry name" value="MTA_SAH_deamin"/>
    <property type="match status" value="1"/>
</dbReference>
<comment type="catalytic activity">
    <reaction evidence="4">
        <text>S-adenosyl-L-homocysteine + H2O + H(+) = S-inosyl-L-homocysteine + NH4(+)</text>
        <dbReference type="Rhea" id="RHEA:20716"/>
        <dbReference type="ChEBI" id="CHEBI:15377"/>
        <dbReference type="ChEBI" id="CHEBI:15378"/>
        <dbReference type="ChEBI" id="CHEBI:28938"/>
        <dbReference type="ChEBI" id="CHEBI:57856"/>
        <dbReference type="ChEBI" id="CHEBI:57985"/>
        <dbReference type="EC" id="3.5.4.28"/>
    </reaction>
</comment>
<dbReference type="GO" id="GO:0090614">
    <property type="term" value="F:5'-methylthioadenosine deaminase activity"/>
    <property type="evidence" value="ECO:0007669"/>
    <property type="project" value="UniProtKB-EC"/>
</dbReference>
<evidence type="ECO:0000313" key="6">
    <source>
        <dbReference type="EMBL" id="MDP9750747.1"/>
    </source>
</evidence>
<comment type="function">
    <text evidence="4">Catalyzes the deamination of 5-methylthioadenosine and S-adenosyl-L-homocysteine into 5-methylthioinosine and S-inosyl-L-homocysteine, respectively. Is also able to deaminate adenosine.</text>
</comment>
<dbReference type="Pfam" id="PF01979">
    <property type="entry name" value="Amidohydro_1"/>
    <property type="match status" value="1"/>
</dbReference>
<feature type="binding site" evidence="4">
    <location>
        <position position="299"/>
    </location>
    <ligand>
        <name>substrate</name>
    </ligand>
</feature>
<feature type="binding site" evidence="4">
    <location>
        <position position="211"/>
    </location>
    <ligand>
        <name>Zn(2+)</name>
        <dbReference type="ChEBI" id="CHEBI:29105"/>
    </ligand>
</feature>
<dbReference type="InterPro" id="IPR006680">
    <property type="entry name" value="Amidohydro-rel"/>
</dbReference>
<dbReference type="InterPro" id="IPR050287">
    <property type="entry name" value="MTA/SAH_deaminase"/>
</dbReference>
<sequence>MNLLIKNIALLPMEGEQTIIESTNIYIKGDTITYIGEINPDMKVDRVIDGTKKIAMPGLINAHTHLGMSLLRNYADDVPLFDWLNKHIWPVESRLSAEDIYWGSLLSMIEMIYSGSTTFCDMYFFMEEVAKATEEVGIRGVLTRGIIEESDVKANKEKLRDTRELYNTWHNKAEGRIKVMVGPHAPYTCSPSYLKEIVELAKELNTGVNIHVAETSQEVKESFQKYGKSPVKHLKDIGVFDVPTVAAHCVHVSDEDIEILKEMKVSPVYNPTSNAKLASGFAPVNQMLKKGINVALGTDGPASNNNLNMFEEIHFAATINKALNYDALAVPALEALKMATINGAKALLWDKEIGSIKVGKKADIVIIDIDKPHFYPHNSLISALAYTAQASDVDTVIINGKIIMENREIKTVDVERVIYNVEKRAKDLIRR</sequence>
<keyword evidence="3 4" id="KW-0862">Zinc</keyword>
<feature type="binding site" evidence="4">
    <location>
        <position position="92"/>
    </location>
    <ligand>
        <name>substrate</name>
    </ligand>
</feature>
<evidence type="ECO:0000256" key="2">
    <source>
        <dbReference type="ARBA" id="ARBA00022801"/>
    </source>
</evidence>
<dbReference type="InterPro" id="IPR023512">
    <property type="entry name" value="Deaminase_MtaD/DadD"/>
</dbReference>
<keyword evidence="7" id="KW-1185">Reference proteome</keyword>
<proteinExistence type="inferred from homology"/>
<gene>
    <name evidence="4" type="primary">mtaD</name>
    <name evidence="6" type="ORF">J2S24_001222</name>
</gene>
<comment type="cofactor">
    <cofactor evidence="4">
        <name>Zn(2+)</name>
        <dbReference type="ChEBI" id="CHEBI:29105"/>
    </cofactor>
    <text evidence="4">Binds 1 zinc ion per subunit.</text>
</comment>
<dbReference type="RefSeq" id="WP_214495580.1">
    <property type="nucleotide sequence ID" value="NZ_JAURUP010000010.1"/>
</dbReference>
<dbReference type="InterPro" id="IPR032466">
    <property type="entry name" value="Metal_Hydrolase"/>
</dbReference>
<dbReference type="InterPro" id="IPR011059">
    <property type="entry name" value="Metal-dep_hydrolase_composite"/>
</dbReference>
<reference evidence="6 7" key="1">
    <citation type="submission" date="2023-07" db="EMBL/GenBank/DDBJ databases">
        <title>Genomic Encyclopedia of Type Strains, Phase IV (KMG-IV): sequencing the most valuable type-strain genomes for metagenomic binning, comparative biology and taxonomic classification.</title>
        <authorList>
            <person name="Goeker M."/>
        </authorList>
    </citation>
    <scope>NUCLEOTIDE SEQUENCE [LARGE SCALE GENOMIC DNA]</scope>
    <source>
        <strain evidence="6 7">DSM 25963</strain>
    </source>
</reference>
<dbReference type="PANTHER" id="PTHR43794">
    <property type="entry name" value="AMINOHYDROLASE SSNA-RELATED"/>
    <property type="match status" value="1"/>
</dbReference>
<evidence type="ECO:0000256" key="4">
    <source>
        <dbReference type="HAMAP-Rule" id="MF_01281"/>
    </source>
</evidence>
<protein>
    <recommendedName>
        <fullName evidence="4">5-methylthioadenosine/S-adenosylhomocysteine deaminase</fullName>
        <shortName evidence="4">MTA/SAH deaminase</shortName>
        <ecNumber evidence="4">3.5.4.28</ecNumber>
        <ecNumber evidence="4">3.5.4.31</ecNumber>
    </recommendedName>
</protein>
<dbReference type="EMBL" id="JAURUP010000010">
    <property type="protein sequence ID" value="MDP9750747.1"/>
    <property type="molecule type" value="Genomic_DNA"/>
</dbReference>
<dbReference type="CDD" id="cd01298">
    <property type="entry name" value="ATZ_TRZ_like"/>
    <property type="match status" value="1"/>
</dbReference>
<dbReference type="Proteomes" id="UP001223886">
    <property type="component" value="Unassembled WGS sequence"/>
</dbReference>